<feature type="coiled-coil region" evidence="1">
    <location>
        <begin position="273"/>
        <end position="300"/>
    </location>
</feature>
<keyword evidence="3" id="KW-1185">Reference proteome</keyword>
<keyword evidence="1" id="KW-0175">Coiled coil</keyword>
<sequence length="382" mass="39949">MDDGMGKRVQVTDVIASRIKTTAGNDVNLDNLVVYEALALNTLPIRQKGSIFDGAVVSERTMTEMAAMLQRGEGVPIQVMHDTKVLPVGKAFWAEITRDRSNRPQLPVQFYIPNTETDLINKIENATVDEVSVGFQAKTITCSKCGFDYLGPDADFMNVLSLTCENGHAIGKDSVHTHVDGLSAWHEMSLVGKGAANGAKILSQAAAQGAALTASGTTGKALLLQLTASKEPTMPDPVTVNLSELTGFASQLATAQADLATAKKDLDAKGGEVASLTAKIDGLNTQITELAAKLAEAEKVEPVKIDTDPTLSFLTDQFTKLHVALGQKDATAPKTATELIAGITAAQGKLSSLIPVGGVATGAVSDAAKGAGFTNAAFKSRN</sequence>
<accession>A0A418VP84</accession>
<comment type="caution">
    <text evidence="2">The sequence shown here is derived from an EMBL/GenBank/DDBJ whole genome shotgun (WGS) entry which is preliminary data.</text>
</comment>
<proteinExistence type="predicted"/>
<dbReference type="EMBL" id="QYUL01000004">
    <property type="protein sequence ID" value="RJF78088.1"/>
    <property type="molecule type" value="Genomic_DNA"/>
</dbReference>
<protein>
    <recommendedName>
        <fullName evidence="4">DUF2213 domain-containing protein</fullName>
    </recommendedName>
</protein>
<dbReference type="AlphaFoldDB" id="A0A418VP84"/>
<reference evidence="2 3" key="1">
    <citation type="submission" date="2018-09" db="EMBL/GenBank/DDBJ databases">
        <authorList>
            <person name="Zhu H."/>
        </authorList>
    </citation>
    <scope>NUCLEOTIDE SEQUENCE [LARGE SCALE GENOMIC DNA]</scope>
    <source>
        <strain evidence="2 3">K2W22B-5</strain>
    </source>
</reference>
<evidence type="ECO:0000313" key="2">
    <source>
        <dbReference type="EMBL" id="RJF78088.1"/>
    </source>
</evidence>
<evidence type="ECO:0008006" key="4">
    <source>
        <dbReference type="Google" id="ProtNLM"/>
    </source>
</evidence>
<evidence type="ECO:0000256" key="1">
    <source>
        <dbReference type="SAM" id="Coils"/>
    </source>
</evidence>
<dbReference type="Proteomes" id="UP000283458">
    <property type="component" value="Unassembled WGS sequence"/>
</dbReference>
<gene>
    <name evidence="2" type="ORF">D3877_23445</name>
</gene>
<evidence type="ECO:0000313" key="3">
    <source>
        <dbReference type="Proteomes" id="UP000283458"/>
    </source>
</evidence>
<name>A0A418VP84_9PROT</name>
<organism evidence="2 3">
    <name type="scientific">Azospirillum cavernae</name>
    <dbReference type="NCBI Taxonomy" id="2320860"/>
    <lineage>
        <taxon>Bacteria</taxon>
        <taxon>Pseudomonadati</taxon>
        <taxon>Pseudomonadota</taxon>
        <taxon>Alphaproteobacteria</taxon>
        <taxon>Rhodospirillales</taxon>
        <taxon>Azospirillaceae</taxon>
        <taxon>Azospirillum</taxon>
    </lineage>
</organism>